<proteinExistence type="predicted"/>
<dbReference type="Gene3D" id="2.60.40.1120">
    <property type="entry name" value="Carboxypeptidase-like, regulatory domain"/>
    <property type="match status" value="1"/>
</dbReference>
<evidence type="ECO:0008006" key="3">
    <source>
        <dbReference type="Google" id="ProtNLM"/>
    </source>
</evidence>
<evidence type="ECO:0000313" key="2">
    <source>
        <dbReference type="Proteomes" id="UP000246145"/>
    </source>
</evidence>
<name>A0A2U1CPR5_9BURK</name>
<keyword evidence="2" id="KW-1185">Reference proteome</keyword>
<dbReference type="Proteomes" id="UP000246145">
    <property type="component" value="Unassembled WGS sequence"/>
</dbReference>
<comment type="caution">
    <text evidence="1">The sequence shown here is derived from an EMBL/GenBank/DDBJ whole genome shotgun (WGS) entry which is preliminary data.</text>
</comment>
<evidence type="ECO:0000313" key="1">
    <source>
        <dbReference type="EMBL" id="PVY67876.1"/>
    </source>
</evidence>
<dbReference type="EMBL" id="QEKO01000001">
    <property type="protein sequence ID" value="PVY67876.1"/>
    <property type="molecule type" value="Genomic_DNA"/>
</dbReference>
<dbReference type="RefSeq" id="WP_116517180.1">
    <property type="nucleotide sequence ID" value="NZ_JACCEX010000001.1"/>
</dbReference>
<dbReference type="OrthoDB" id="8926484at2"/>
<dbReference type="STRING" id="1231391.GCA_000308195_02489"/>
<protein>
    <recommendedName>
        <fullName evidence="3">Carboxypeptidase family protein</fullName>
    </recommendedName>
</protein>
<gene>
    <name evidence="1" type="ORF">C7440_0262</name>
</gene>
<accession>A0A2U1CPR5</accession>
<reference evidence="1 2" key="1">
    <citation type="submission" date="2018-04" db="EMBL/GenBank/DDBJ databases">
        <title>Genomic Encyclopedia of Type Strains, Phase IV (KMG-IV): sequencing the most valuable type-strain genomes for metagenomic binning, comparative biology and taxonomic classification.</title>
        <authorList>
            <person name="Goeker M."/>
        </authorList>
    </citation>
    <scope>NUCLEOTIDE SEQUENCE [LARGE SCALE GENOMIC DNA]</scope>
    <source>
        <strain evidence="1 2">DSM 10065</strain>
    </source>
</reference>
<sequence length="184" mass="19164">MKKPFIQSPMLFDRARAVPVPSRHLSSPASSRAESRMRLAWAATLLAAAGLLCAGLAGTAHAQLPPVETAQGIEYVSGGIGSDDSAAFKAAKSSYPLALTFAAVGEDGSTPYVADVRLEIANEQGESVLSLPSVGPYLLAKLQPGTYTVRATYKGITQTEQVKVGGPGSVDVRIAWKRPAVGPD</sequence>
<dbReference type="AlphaFoldDB" id="A0A2U1CPR5"/>
<organism evidence="1 2">
    <name type="scientific">Pusillimonas noertemannii</name>
    <dbReference type="NCBI Taxonomy" id="305977"/>
    <lineage>
        <taxon>Bacteria</taxon>
        <taxon>Pseudomonadati</taxon>
        <taxon>Pseudomonadota</taxon>
        <taxon>Betaproteobacteria</taxon>
        <taxon>Burkholderiales</taxon>
        <taxon>Alcaligenaceae</taxon>
        <taxon>Pusillimonas</taxon>
    </lineage>
</organism>